<dbReference type="AlphaFoldDB" id="A0A0D0CXC5"/>
<organism evidence="2 3">
    <name type="scientific">Paxillus rubicundulus Ve08.2h10</name>
    <dbReference type="NCBI Taxonomy" id="930991"/>
    <lineage>
        <taxon>Eukaryota</taxon>
        <taxon>Fungi</taxon>
        <taxon>Dikarya</taxon>
        <taxon>Basidiomycota</taxon>
        <taxon>Agaricomycotina</taxon>
        <taxon>Agaricomycetes</taxon>
        <taxon>Agaricomycetidae</taxon>
        <taxon>Boletales</taxon>
        <taxon>Paxilineae</taxon>
        <taxon>Paxillaceae</taxon>
        <taxon>Paxillus</taxon>
    </lineage>
</organism>
<dbReference type="InParanoid" id="A0A0D0CXC5"/>
<keyword evidence="3" id="KW-1185">Reference proteome</keyword>
<dbReference type="HOGENOM" id="CLU_185479_0_0_1"/>
<feature type="region of interest" description="Disordered" evidence="1">
    <location>
        <begin position="1"/>
        <end position="53"/>
    </location>
</feature>
<evidence type="ECO:0000256" key="1">
    <source>
        <dbReference type="SAM" id="MobiDB-lite"/>
    </source>
</evidence>
<feature type="compositionally biased region" description="Acidic residues" evidence="1">
    <location>
        <begin position="12"/>
        <end position="21"/>
    </location>
</feature>
<name>A0A0D0CXC5_9AGAM</name>
<dbReference type="EMBL" id="KN831366">
    <property type="protein sequence ID" value="KIK71994.1"/>
    <property type="molecule type" value="Genomic_DNA"/>
</dbReference>
<dbReference type="Proteomes" id="UP000054538">
    <property type="component" value="Unassembled WGS sequence"/>
</dbReference>
<evidence type="ECO:0000313" key="2">
    <source>
        <dbReference type="EMBL" id="KIK71994.1"/>
    </source>
</evidence>
<sequence>MGQMESQGPEQADQEQEDWIDEIGSKDDAEITFGNLDPHHAKESHLPYPSSMGRKTCEDLGLDWLAKEELELRK</sequence>
<reference evidence="2 3" key="1">
    <citation type="submission" date="2014-04" db="EMBL/GenBank/DDBJ databases">
        <authorList>
            <consortium name="DOE Joint Genome Institute"/>
            <person name="Kuo A."/>
            <person name="Kohler A."/>
            <person name="Jargeat P."/>
            <person name="Nagy L.G."/>
            <person name="Floudas D."/>
            <person name="Copeland A."/>
            <person name="Barry K.W."/>
            <person name="Cichocki N."/>
            <person name="Veneault-Fourrey C."/>
            <person name="LaButti K."/>
            <person name="Lindquist E.A."/>
            <person name="Lipzen A."/>
            <person name="Lundell T."/>
            <person name="Morin E."/>
            <person name="Murat C."/>
            <person name="Sun H."/>
            <person name="Tunlid A."/>
            <person name="Henrissat B."/>
            <person name="Grigoriev I.V."/>
            <person name="Hibbett D.S."/>
            <person name="Martin F."/>
            <person name="Nordberg H.P."/>
            <person name="Cantor M.N."/>
            <person name="Hua S.X."/>
        </authorList>
    </citation>
    <scope>NUCLEOTIDE SEQUENCE [LARGE SCALE GENOMIC DNA]</scope>
    <source>
        <strain evidence="2 3">Ve08.2h10</strain>
    </source>
</reference>
<feature type="non-terminal residue" evidence="2">
    <location>
        <position position="74"/>
    </location>
</feature>
<proteinExistence type="predicted"/>
<evidence type="ECO:0000313" key="3">
    <source>
        <dbReference type="Proteomes" id="UP000054538"/>
    </source>
</evidence>
<protein>
    <submittedName>
        <fullName evidence="2">Uncharacterized protein</fullName>
    </submittedName>
</protein>
<accession>A0A0D0CXC5</accession>
<reference evidence="3" key="2">
    <citation type="submission" date="2015-01" db="EMBL/GenBank/DDBJ databases">
        <title>Evolutionary Origins and Diversification of the Mycorrhizal Mutualists.</title>
        <authorList>
            <consortium name="DOE Joint Genome Institute"/>
            <consortium name="Mycorrhizal Genomics Consortium"/>
            <person name="Kohler A."/>
            <person name="Kuo A."/>
            <person name="Nagy L.G."/>
            <person name="Floudas D."/>
            <person name="Copeland A."/>
            <person name="Barry K.W."/>
            <person name="Cichocki N."/>
            <person name="Veneault-Fourrey C."/>
            <person name="LaButti K."/>
            <person name="Lindquist E.A."/>
            <person name="Lipzen A."/>
            <person name="Lundell T."/>
            <person name="Morin E."/>
            <person name="Murat C."/>
            <person name="Riley R."/>
            <person name="Ohm R."/>
            <person name="Sun H."/>
            <person name="Tunlid A."/>
            <person name="Henrissat B."/>
            <person name="Grigoriev I.V."/>
            <person name="Hibbett D.S."/>
            <person name="Martin F."/>
        </authorList>
    </citation>
    <scope>NUCLEOTIDE SEQUENCE [LARGE SCALE GENOMIC DNA]</scope>
    <source>
        <strain evidence="3">Ve08.2h10</strain>
    </source>
</reference>
<gene>
    <name evidence="2" type="ORF">PAXRUDRAFT_22531</name>
</gene>